<keyword evidence="2" id="KW-1185">Reference proteome</keyword>
<comment type="caution">
    <text evidence="1">The sequence shown here is derived from an EMBL/GenBank/DDBJ whole genome shotgun (WGS) entry which is preliminary data.</text>
</comment>
<proteinExistence type="predicted"/>
<gene>
    <name evidence="1" type="ORF">QBC46DRAFT_419263</name>
</gene>
<accession>A0AAN6S1F4</accession>
<sequence length="130" mass="14836">MVDCDLATLQTREPKALRNLVNKHLFVKDAIMQGVTEAIKALHTRGWAHNNIRPEHVLVTLNRPYQQPPGVNTYWPVLTSYKACAPFGRPVEFIDSDGIPKRLTSDMSDYEGLELVGACVERILMNLWYR</sequence>
<evidence type="ECO:0008006" key="3">
    <source>
        <dbReference type="Google" id="ProtNLM"/>
    </source>
</evidence>
<dbReference type="Proteomes" id="UP001303473">
    <property type="component" value="Unassembled WGS sequence"/>
</dbReference>
<evidence type="ECO:0000313" key="2">
    <source>
        <dbReference type="Proteomes" id="UP001303473"/>
    </source>
</evidence>
<protein>
    <recommendedName>
        <fullName evidence="3">Protein kinase domain-containing protein</fullName>
    </recommendedName>
</protein>
<dbReference type="SUPFAM" id="SSF56112">
    <property type="entry name" value="Protein kinase-like (PK-like)"/>
    <property type="match status" value="1"/>
</dbReference>
<organism evidence="1 2">
    <name type="scientific">Diplogelasinospora grovesii</name>
    <dbReference type="NCBI Taxonomy" id="303347"/>
    <lineage>
        <taxon>Eukaryota</taxon>
        <taxon>Fungi</taxon>
        <taxon>Dikarya</taxon>
        <taxon>Ascomycota</taxon>
        <taxon>Pezizomycotina</taxon>
        <taxon>Sordariomycetes</taxon>
        <taxon>Sordariomycetidae</taxon>
        <taxon>Sordariales</taxon>
        <taxon>Diplogelasinosporaceae</taxon>
        <taxon>Diplogelasinospora</taxon>
    </lineage>
</organism>
<dbReference type="InterPro" id="IPR011009">
    <property type="entry name" value="Kinase-like_dom_sf"/>
</dbReference>
<name>A0AAN6S1F4_9PEZI</name>
<dbReference type="AlphaFoldDB" id="A0AAN6S1F4"/>
<dbReference type="EMBL" id="MU853883">
    <property type="protein sequence ID" value="KAK3936468.1"/>
    <property type="molecule type" value="Genomic_DNA"/>
</dbReference>
<evidence type="ECO:0000313" key="1">
    <source>
        <dbReference type="EMBL" id="KAK3936468.1"/>
    </source>
</evidence>
<reference evidence="2" key="1">
    <citation type="journal article" date="2023" name="Mol. Phylogenet. Evol.">
        <title>Genome-scale phylogeny and comparative genomics of the fungal order Sordariales.</title>
        <authorList>
            <person name="Hensen N."/>
            <person name="Bonometti L."/>
            <person name="Westerberg I."/>
            <person name="Brannstrom I.O."/>
            <person name="Guillou S."/>
            <person name="Cros-Aarteil S."/>
            <person name="Calhoun S."/>
            <person name="Haridas S."/>
            <person name="Kuo A."/>
            <person name="Mondo S."/>
            <person name="Pangilinan J."/>
            <person name="Riley R."/>
            <person name="LaButti K."/>
            <person name="Andreopoulos B."/>
            <person name="Lipzen A."/>
            <person name="Chen C."/>
            <person name="Yan M."/>
            <person name="Daum C."/>
            <person name="Ng V."/>
            <person name="Clum A."/>
            <person name="Steindorff A."/>
            <person name="Ohm R.A."/>
            <person name="Martin F."/>
            <person name="Silar P."/>
            <person name="Natvig D.O."/>
            <person name="Lalanne C."/>
            <person name="Gautier V."/>
            <person name="Ament-Velasquez S.L."/>
            <person name="Kruys A."/>
            <person name="Hutchinson M.I."/>
            <person name="Powell A.J."/>
            <person name="Barry K."/>
            <person name="Miller A.N."/>
            <person name="Grigoriev I.V."/>
            <person name="Debuchy R."/>
            <person name="Gladieux P."/>
            <person name="Hiltunen Thoren M."/>
            <person name="Johannesson H."/>
        </authorList>
    </citation>
    <scope>NUCLEOTIDE SEQUENCE [LARGE SCALE GENOMIC DNA]</scope>
    <source>
        <strain evidence="2">CBS 340.73</strain>
    </source>
</reference>